<dbReference type="OrthoDB" id="9204522at2"/>
<proteinExistence type="predicted"/>
<evidence type="ECO:0000313" key="2">
    <source>
        <dbReference type="EMBL" id="ARN74882.1"/>
    </source>
</evidence>
<dbReference type="InterPro" id="IPR043005">
    <property type="entry name" value="MvaI_BcnI_rec"/>
</dbReference>
<accession>A0A1X9NEM0</accession>
<dbReference type="KEGG" id="osg:BST96_12615"/>
<gene>
    <name evidence="2" type="ORF">BST96_12615</name>
</gene>
<dbReference type="AlphaFoldDB" id="A0A1X9NEM0"/>
<organism evidence="2 3">
    <name type="scientific">Oceanicoccus sagamiensis</name>
    <dbReference type="NCBI Taxonomy" id="716816"/>
    <lineage>
        <taxon>Bacteria</taxon>
        <taxon>Pseudomonadati</taxon>
        <taxon>Pseudomonadota</taxon>
        <taxon>Gammaproteobacteria</taxon>
        <taxon>Cellvibrionales</taxon>
        <taxon>Spongiibacteraceae</taxon>
        <taxon>Oceanicoccus</taxon>
    </lineage>
</organism>
<dbReference type="Gene3D" id="3.40.210.20">
    <property type="entry name" value="MvaI/BcnI restriction endonuclease, catalytic domain"/>
    <property type="match status" value="1"/>
</dbReference>
<dbReference type="EMBL" id="CP019343">
    <property type="protein sequence ID" value="ARN74882.1"/>
    <property type="molecule type" value="Genomic_DNA"/>
</dbReference>
<dbReference type="Proteomes" id="UP000193450">
    <property type="component" value="Chromosome"/>
</dbReference>
<dbReference type="Gene3D" id="3.30.70.3570">
    <property type="entry name" value="MvaI/BcnI restriction endonuclease, recognition domain"/>
    <property type="match status" value="1"/>
</dbReference>
<dbReference type="RefSeq" id="WP_085759049.1">
    <property type="nucleotide sequence ID" value="NZ_CP019343.1"/>
</dbReference>
<feature type="domain" description="MvaI/BcnI restriction endonuclease" evidence="1">
    <location>
        <begin position="108"/>
        <end position="318"/>
    </location>
</feature>
<name>A0A1X9NEM0_9GAMM</name>
<keyword evidence="3" id="KW-1185">Reference proteome</keyword>
<dbReference type="InterPro" id="IPR029127">
    <property type="entry name" value="MvaI_BcnI"/>
</dbReference>
<dbReference type="STRING" id="716816.BST96_12615"/>
<dbReference type="InterPro" id="IPR043004">
    <property type="entry name" value="MvaI_BcnI_cat"/>
</dbReference>
<sequence>MRGSNWSEKEVSAAVTAYLKLYSAEKNGEKPVKSHIYNDLSKLHPNRTPKSFELKFQNISAVLHNENLPYCNGLKPRFNYQKLLRLVVLDQLDRTPIPSLEPHEILREKLSFLKNKGAIKADKKGTGKHGLALEEALGISANSSKKPDFMGIELKTKKDKSLQTLFSRTPSNYNYAIDKNDLFRKFAYQDPKRGRKALYTSFNNTPDSLGFYLATTDQKISVMHKNRELCSYEAEDIESALLSKHTRTAYIYITAKSSPPSFTINSVKYCQHPSIIRFLRLVREGKIYLDFTLSEKGEKIKDHGFLWRIKGDSINTLYLSNEDLI</sequence>
<dbReference type="Pfam" id="PF15515">
    <property type="entry name" value="MvaI_BcnI"/>
    <property type="match status" value="1"/>
</dbReference>
<evidence type="ECO:0000259" key="1">
    <source>
        <dbReference type="Pfam" id="PF15515"/>
    </source>
</evidence>
<evidence type="ECO:0000313" key="3">
    <source>
        <dbReference type="Proteomes" id="UP000193450"/>
    </source>
</evidence>
<reference evidence="2 3" key="1">
    <citation type="submission" date="2016-11" db="EMBL/GenBank/DDBJ databases">
        <title>Trade-off between light-utilization and light-protection in marine flavobacteria.</title>
        <authorList>
            <person name="Kumagai Y."/>
        </authorList>
    </citation>
    <scope>NUCLEOTIDE SEQUENCE [LARGE SCALE GENOMIC DNA]</scope>
    <source>
        <strain evidence="2 3">NBRC 107125</strain>
    </source>
</reference>
<protein>
    <recommendedName>
        <fullName evidence="1">MvaI/BcnI restriction endonuclease domain-containing protein</fullName>
    </recommendedName>
</protein>